<protein>
    <submittedName>
        <fullName evidence="1">Regulator</fullName>
    </submittedName>
</protein>
<sequence length="369" mass="40234">MRSIMPTPKLPDLHLLLPFALPSAADAATALHKLDRPALDRLLARATLEERVIGEDFQRTLPHERWIARQFGVVNEAPGQAADEAPLAPYMLLADGGTPGDTTWACIEPVHVRIARDHLVLIDPATLGMDDQEARTLFDVVKPLIEDLGLTIQAPQPARWYVAGPNLGTLAGASPLRASGRNIEIWLPHEAGTGERSRAWMKLQNEVQMAWFEHPLNEAREARGLPAINSIWLHAQGALRGVTSPFAHVLSNAPATRGLALAADIVPQAPPESFAAFMGSTTATDGRTLVEVDPFSAPFIEQDWARWNDALGTLERDWFAPALAALENGTLGTLRLTLCSDTGSVSLTVTRGALRKFWRRRPIAALLIE</sequence>
<accession>A0A158J7Q3</accession>
<dbReference type="EMBL" id="FCOK02000074">
    <property type="protein sequence ID" value="SAL64887.1"/>
    <property type="molecule type" value="Genomic_DNA"/>
</dbReference>
<evidence type="ECO:0000313" key="2">
    <source>
        <dbReference type="Proteomes" id="UP000054683"/>
    </source>
</evidence>
<dbReference type="PIRSF" id="PIRSF015283">
    <property type="entry name" value="Regulatory_RpfE"/>
    <property type="match status" value="1"/>
</dbReference>
<dbReference type="AlphaFoldDB" id="A0A158J7Q3"/>
<proteinExistence type="predicted"/>
<dbReference type="InterPro" id="IPR016631">
    <property type="entry name" value="Regulatory_RpfE"/>
</dbReference>
<gene>
    <name evidence="1" type="ORF">AWB69_07321</name>
</gene>
<dbReference type="RefSeq" id="WP_062091501.1">
    <property type="nucleotide sequence ID" value="NZ_FCOK02000074.1"/>
</dbReference>
<organism evidence="1 2">
    <name type="scientific">Caballeronia udeis</name>
    <dbReference type="NCBI Taxonomy" id="1232866"/>
    <lineage>
        <taxon>Bacteria</taxon>
        <taxon>Pseudomonadati</taxon>
        <taxon>Pseudomonadota</taxon>
        <taxon>Betaproteobacteria</taxon>
        <taxon>Burkholderiales</taxon>
        <taxon>Burkholderiaceae</taxon>
        <taxon>Caballeronia</taxon>
    </lineage>
</organism>
<dbReference type="OrthoDB" id="5295974at2"/>
<name>A0A158J7Q3_9BURK</name>
<dbReference type="Proteomes" id="UP000054683">
    <property type="component" value="Unassembled WGS sequence"/>
</dbReference>
<reference evidence="1 2" key="1">
    <citation type="submission" date="2016-01" db="EMBL/GenBank/DDBJ databases">
        <authorList>
            <person name="Oliw E.H."/>
        </authorList>
    </citation>
    <scope>NUCLEOTIDE SEQUENCE [LARGE SCALE GENOMIC DNA]</scope>
    <source>
        <strain evidence="1">LMG 27134</strain>
    </source>
</reference>
<evidence type="ECO:0000313" key="1">
    <source>
        <dbReference type="EMBL" id="SAL64887.1"/>
    </source>
</evidence>